<reference evidence="3 4" key="1">
    <citation type="journal article" date="2019" name="Emerg. Microbes Infect.">
        <title>Comprehensive subspecies identification of 175 nontuberculous mycobacteria species based on 7547 genomic profiles.</title>
        <authorList>
            <person name="Matsumoto Y."/>
            <person name="Kinjo T."/>
            <person name="Motooka D."/>
            <person name="Nabeya D."/>
            <person name="Jung N."/>
            <person name="Uechi K."/>
            <person name="Horii T."/>
            <person name="Iida T."/>
            <person name="Fujita J."/>
            <person name="Nakamura S."/>
        </authorList>
    </citation>
    <scope>NUCLEOTIDE SEQUENCE [LARGE SCALE GENOMIC DNA]</scope>
    <source>
        <strain evidence="3 4">JCM 17899</strain>
    </source>
</reference>
<gene>
    <name evidence="3" type="ORF">MSEDJ_19640</name>
</gene>
<evidence type="ECO:0000256" key="2">
    <source>
        <dbReference type="SAM" id="SignalP"/>
    </source>
</evidence>
<sequence length="349" mass="35165">MTVRSKTAFATAVVAVGTVMTTPVATAEIASVPGEPRTVTVDVVNASMTTNALRSFGTGVEVLSSLVEIHVDATISLPFEATLAVLAAARHPEVAPNVLSYLVQRFVNPSVGAPIYAYPWETEQTVALFATLLPHPLGPSATDPGLVIRAGNAFADVFDSVLGLLPDPLPGYEAVRDVMSDNSIGSAIVAAQQLVRAPLYTAVAVVNQLGNLPLRVAEAVESTAPAPGLAPSADRAPEPVGVSGLVTTPEDPAADVAERVGGLGLGPLRSDGLTGASGRDASRPHRTRPLFGSGRAGAAGEHAVRLPRPAGTTTAATTATRPEATSGSSGLGAGPDSGQPGSGQAGNEA</sequence>
<feature type="signal peptide" evidence="2">
    <location>
        <begin position="1"/>
        <end position="27"/>
    </location>
</feature>
<keyword evidence="4" id="KW-1185">Reference proteome</keyword>
<dbReference type="Proteomes" id="UP000467193">
    <property type="component" value="Chromosome"/>
</dbReference>
<dbReference type="AlphaFoldDB" id="A0A7I7QN96"/>
<keyword evidence="2" id="KW-0732">Signal</keyword>
<dbReference type="RefSeq" id="WP_163796699.1">
    <property type="nucleotide sequence ID" value="NZ_AP022588.1"/>
</dbReference>
<feature type="region of interest" description="Disordered" evidence="1">
    <location>
        <begin position="262"/>
        <end position="349"/>
    </location>
</feature>
<feature type="chain" id="PRO_5029907451" description="PE family protein" evidence="2">
    <location>
        <begin position="28"/>
        <end position="349"/>
    </location>
</feature>
<evidence type="ECO:0000313" key="4">
    <source>
        <dbReference type="Proteomes" id="UP000467193"/>
    </source>
</evidence>
<protein>
    <recommendedName>
        <fullName evidence="5">PE family protein</fullName>
    </recommendedName>
</protein>
<evidence type="ECO:0000256" key="1">
    <source>
        <dbReference type="SAM" id="MobiDB-lite"/>
    </source>
</evidence>
<dbReference type="EMBL" id="AP022588">
    <property type="protein sequence ID" value="BBY27868.1"/>
    <property type="molecule type" value="Genomic_DNA"/>
</dbReference>
<evidence type="ECO:0000313" key="3">
    <source>
        <dbReference type="EMBL" id="BBY27868.1"/>
    </source>
</evidence>
<name>A0A7I7QN96_9MYCO</name>
<feature type="compositionally biased region" description="Low complexity" evidence="1">
    <location>
        <begin position="306"/>
        <end position="325"/>
    </location>
</feature>
<organism evidence="3 4">
    <name type="scientific">Mycolicibacterium sediminis</name>
    <dbReference type="NCBI Taxonomy" id="1286180"/>
    <lineage>
        <taxon>Bacteria</taxon>
        <taxon>Bacillati</taxon>
        <taxon>Actinomycetota</taxon>
        <taxon>Actinomycetes</taxon>
        <taxon>Mycobacteriales</taxon>
        <taxon>Mycobacteriaceae</taxon>
        <taxon>Mycolicibacterium</taxon>
    </lineage>
</organism>
<accession>A0A7I7QN96</accession>
<evidence type="ECO:0008006" key="5">
    <source>
        <dbReference type="Google" id="ProtNLM"/>
    </source>
</evidence>
<proteinExistence type="predicted"/>
<dbReference type="KEGG" id="msei:MSEDJ_19640"/>
<feature type="compositionally biased region" description="Gly residues" evidence="1">
    <location>
        <begin position="329"/>
        <end position="349"/>
    </location>
</feature>